<name>A0A382WJB0_9ZZZZ</name>
<evidence type="ECO:0000313" key="1">
    <source>
        <dbReference type="EMBL" id="SVD58704.1"/>
    </source>
</evidence>
<protein>
    <submittedName>
        <fullName evidence="1">Uncharacterized protein</fullName>
    </submittedName>
</protein>
<dbReference type="AlphaFoldDB" id="A0A382WJB0"/>
<sequence length="277" mass="32474">KTLALLPARLQSTSLRDFSLAIQPFADALAAAKAAEKSSNYSFEEKITILEITNLSLRLSEAIEIFRSTRNNRVVLKSEVEGLYLLCSKFDSYIDSFNKLMESNVLDYPNFIMRILSDDYCMTNTYRDLEGQMLSYIIDASESILKSGNFPKHSNQYKDLETLKAEWYESNRYDFSEYKSRASRYSNKYIRNKDDKPLPLKPTARTNKAITKIYILEKPTMDKIKKMDGLLIEFQKRGYMRNEWYNCTIDTQNRMYLTRLAKFYFDTKEGSRESNLR</sequence>
<feature type="non-terminal residue" evidence="1">
    <location>
        <position position="277"/>
    </location>
</feature>
<feature type="non-terminal residue" evidence="1">
    <location>
        <position position="1"/>
    </location>
</feature>
<gene>
    <name evidence="1" type="ORF">METZ01_LOCUS411558</name>
</gene>
<organism evidence="1">
    <name type="scientific">marine metagenome</name>
    <dbReference type="NCBI Taxonomy" id="408172"/>
    <lineage>
        <taxon>unclassified sequences</taxon>
        <taxon>metagenomes</taxon>
        <taxon>ecological metagenomes</taxon>
    </lineage>
</organism>
<accession>A0A382WJB0</accession>
<proteinExistence type="predicted"/>
<reference evidence="1" key="1">
    <citation type="submission" date="2018-05" db="EMBL/GenBank/DDBJ databases">
        <authorList>
            <person name="Lanie J.A."/>
            <person name="Ng W.-L."/>
            <person name="Kazmierczak K.M."/>
            <person name="Andrzejewski T.M."/>
            <person name="Davidsen T.M."/>
            <person name="Wayne K.J."/>
            <person name="Tettelin H."/>
            <person name="Glass J.I."/>
            <person name="Rusch D."/>
            <person name="Podicherti R."/>
            <person name="Tsui H.-C.T."/>
            <person name="Winkler M.E."/>
        </authorList>
    </citation>
    <scope>NUCLEOTIDE SEQUENCE</scope>
</reference>
<dbReference type="EMBL" id="UINC01160194">
    <property type="protein sequence ID" value="SVD58704.1"/>
    <property type="molecule type" value="Genomic_DNA"/>
</dbReference>